<evidence type="ECO:0000313" key="2">
    <source>
        <dbReference type="Proteomes" id="UP000784294"/>
    </source>
</evidence>
<protein>
    <submittedName>
        <fullName evidence="1">Uncharacterized protein</fullName>
    </submittedName>
</protein>
<name>A0A448WXW1_9PLAT</name>
<proteinExistence type="predicted"/>
<dbReference type="EMBL" id="CAAALY010059544">
    <property type="protein sequence ID" value="VEL23010.1"/>
    <property type="molecule type" value="Genomic_DNA"/>
</dbReference>
<sequence length="143" mass="16040">MSALTKLAEPRRLRQSGAARGLAGPRGPTSGPGWLLTFAEQACQFVWFVWFVWFGWASDYFESRNRSIKLSPNKANHAQSLSTPSSTFYPCPASFSCLHDCASVRMYTSRFLGLWTCQSASMVWYGRTMGPKRRKMAPTKTAV</sequence>
<evidence type="ECO:0000313" key="1">
    <source>
        <dbReference type="EMBL" id="VEL23010.1"/>
    </source>
</evidence>
<gene>
    <name evidence="1" type="ORF">PXEA_LOCUS16450</name>
</gene>
<keyword evidence="2" id="KW-1185">Reference proteome</keyword>
<accession>A0A448WXW1</accession>
<dbReference type="AlphaFoldDB" id="A0A448WXW1"/>
<comment type="caution">
    <text evidence="1">The sequence shown here is derived from an EMBL/GenBank/DDBJ whole genome shotgun (WGS) entry which is preliminary data.</text>
</comment>
<organism evidence="1 2">
    <name type="scientific">Protopolystoma xenopodis</name>
    <dbReference type="NCBI Taxonomy" id="117903"/>
    <lineage>
        <taxon>Eukaryota</taxon>
        <taxon>Metazoa</taxon>
        <taxon>Spiralia</taxon>
        <taxon>Lophotrochozoa</taxon>
        <taxon>Platyhelminthes</taxon>
        <taxon>Monogenea</taxon>
        <taxon>Polyopisthocotylea</taxon>
        <taxon>Polystomatidea</taxon>
        <taxon>Polystomatidae</taxon>
        <taxon>Protopolystoma</taxon>
    </lineage>
</organism>
<dbReference type="Proteomes" id="UP000784294">
    <property type="component" value="Unassembled WGS sequence"/>
</dbReference>
<reference evidence="1" key="1">
    <citation type="submission" date="2018-11" db="EMBL/GenBank/DDBJ databases">
        <authorList>
            <consortium name="Pathogen Informatics"/>
        </authorList>
    </citation>
    <scope>NUCLEOTIDE SEQUENCE</scope>
</reference>